<feature type="region of interest" description="Disordered" evidence="1">
    <location>
        <begin position="154"/>
        <end position="174"/>
    </location>
</feature>
<evidence type="ECO:0000256" key="1">
    <source>
        <dbReference type="SAM" id="MobiDB-lite"/>
    </source>
</evidence>
<proteinExistence type="predicted"/>
<dbReference type="RefSeq" id="WP_425315376.1">
    <property type="nucleotide sequence ID" value="NZ_FMZK01000001.1"/>
</dbReference>
<gene>
    <name evidence="2" type="ORF">SAMN05216505_101451</name>
</gene>
<name>A0A1G6IZA5_9ACTN</name>
<organism evidence="2 3">
    <name type="scientific">Streptomyces prasinopilosus</name>
    <dbReference type="NCBI Taxonomy" id="67344"/>
    <lineage>
        <taxon>Bacteria</taxon>
        <taxon>Bacillati</taxon>
        <taxon>Actinomycetota</taxon>
        <taxon>Actinomycetes</taxon>
        <taxon>Kitasatosporales</taxon>
        <taxon>Streptomycetaceae</taxon>
        <taxon>Streptomyces</taxon>
    </lineage>
</organism>
<protein>
    <submittedName>
        <fullName evidence="2">Uncharacterized protein</fullName>
    </submittedName>
</protein>
<accession>A0A1G6IZA5</accession>
<evidence type="ECO:0000313" key="3">
    <source>
        <dbReference type="Proteomes" id="UP000182100"/>
    </source>
</evidence>
<sequence>MASKRALTRSWRRPRPTSWPGAGRGARWRRAVPAAALAAVAAGGAVACEPGSIGSAAVALTTDETVTKELNRQKDGVRWLNCAASYGDGASTPSRSADADEKTVATVDCEGETEGGKEITVTGKVTHAVNGACVRGDITAKVDGRQVFRVDGLGDCDATSPPAVGEPTQRGPRPTVTVTVTTTVWCDQYPSCRPVEGK</sequence>
<feature type="region of interest" description="Disordered" evidence="1">
    <location>
        <begin position="1"/>
        <end position="26"/>
    </location>
</feature>
<dbReference type="STRING" id="67344.SAMN05216505_101451"/>
<feature type="compositionally biased region" description="Basic residues" evidence="1">
    <location>
        <begin position="1"/>
        <end position="15"/>
    </location>
</feature>
<dbReference type="EMBL" id="FMZK01000001">
    <property type="protein sequence ID" value="SDC11837.1"/>
    <property type="molecule type" value="Genomic_DNA"/>
</dbReference>
<dbReference type="Proteomes" id="UP000182100">
    <property type="component" value="Unassembled WGS sequence"/>
</dbReference>
<reference evidence="3" key="1">
    <citation type="submission" date="2016-10" db="EMBL/GenBank/DDBJ databases">
        <authorList>
            <person name="Varghese N."/>
            <person name="Submissions S."/>
        </authorList>
    </citation>
    <scope>NUCLEOTIDE SEQUENCE [LARGE SCALE GENOMIC DNA]</scope>
    <source>
        <strain evidence="3">CGMCC 4.3504</strain>
    </source>
</reference>
<dbReference type="AlphaFoldDB" id="A0A1G6IZA5"/>
<evidence type="ECO:0000313" key="2">
    <source>
        <dbReference type="EMBL" id="SDC11837.1"/>
    </source>
</evidence>
<keyword evidence="3" id="KW-1185">Reference proteome</keyword>